<reference evidence="1" key="1">
    <citation type="submission" date="2016-08" db="EMBL/GenBank/DDBJ databases">
        <title>Complete Genome Seqeunce of Paenibacillus sp. nov. IHBB 9852 from high altitute lake of Indian trans-Himalayas.</title>
        <authorList>
            <person name="Kiran S."/>
            <person name="Swarnkar M.K."/>
            <person name="Rana A."/>
            <person name="Tewari R."/>
            <person name="Gulati A."/>
        </authorList>
    </citation>
    <scope>NUCLEOTIDE SEQUENCE [LARGE SCALE GENOMIC DNA]</scope>
    <source>
        <strain evidence="1">IHBB 9852</strain>
    </source>
</reference>
<evidence type="ECO:0008006" key="2">
    <source>
        <dbReference type="Google" id="ProtNLM"/>
    </source>
</evidence>
<sequence length="577" mass="63983">MDKQMRDQLFDFGVSISQFGAVGDGSDDTQAFLDAIEKLGGKAGTIVLNGTETYGIKNTVMIPHNVSIEGNLAKIIPLSGGTLTGGFLFYVNSTLQNSTIVKWGGEQVPTIQNLKFENPHQVADAKAFYTRGKTNFRNITFRGMYKGILKEGFSDGDYSDMMHLESLYFVNCAGTGPLIDIKYNGDGLFIDRCHTAGAADSNFNLLNLEYCNGGKIAGCINGDIRINKSTGVSIENFHCEHGKIHIISSQVTLRDIYHWYHKDYQPIPLTITGAANDKLSMPCIIENYAVIHLRGRTNQSKNYTDPDYFDAYFKNTNVKITNFFRRPQFALDPSFGMATAAKITFDGTNISEQWENASQLYSKDSYISDNRIFTSINEAEFTRNFVLFGVPVTNHTSFDEAAGTYHYQAVYYFGPVDRQVGRWGGGEQSANVTHPAAQAPYLNVSYRPEMQLSIIRLFRGKVAGQYTHWVDIPVGNGVHVYDLGYFLSTGERWKARSAGPAGSFNSTYTKIRMEGDNVAVTGPAIPTQGHWKKGDRVVNQNKTELGPAGTKYIVDGWECITAGAPGVWVERRFLTGN</sequence>
<organism evidence="1">
    <name type="scientific">Paenibacillus ihbetae</name>
    <dbReference type="NCBI Taxonomy" id="1870820"/>
    <lineage>
        <taxon>Bacteria</taxon>
        <taxon>Bacillati</taxon>
        <taxon>Bacillota</taxon>
        <taxon>Bacilli</taxon>
        <taxon>Bacillales</taxon>
        <taxon>Paenibacillaceae</taxon>
        <taxon>Paenibacillus</taxon>
    </lineage>
</organism>
<name>A0A1B2DXM0_9BACL</name>
<dbReference type="AlphaFoldDB" id="A0A1B2DXM0"/>
<dbReference type="RefSeq" id="WP_099477161.1">
    <property type="nucleotide sequence ID" value="NZ_CP016809.1"/>
</dbReference>
<dbReference type="GeneID" id="48308095"/>
<dbReference type="EMBL" id="CP016809">
    <property type="protein sequence ID" value="ANY72453.1"/>
    <property type="molecule type" value="Genomic_DNA"/>
</dbReference>
<proteinExistence type="predicted"/>
<evidence type="ECO:0000313" key="1">
    <source>
        <dbReference type="EMBL" id="ANY72453.1"/>
    </source>
</evidence>
<protein>
    <recommendedName>
        <fullName evidence="2">Pectate lyase superfamily protein domain-containing protein</fullName>
    </recommendedName>
</protein>
<dbReference type="SUPFAM" id="SSF51126">
    <property type="entry name" value="Pectin lyase-like"/>
    <property type="match status" value="1"/>
</dbReference>
<gene>
    <name evidence="1" type="ORF">BBD41_07565</name>
</gene>
<dbReference type="KEGG" id="pib:BBD41_07565"/>
<dbReference type="Gene3D" id="2.160.20.10">
    <property type="entry name" value="Single-stranded right-handed beta-helix, Pectin lyase-like"/>
    <property type="match status" value="1"/>
</dbReference>
<dbReference type="InterPro" id="IPR011050">
    <property type="entry name" value="Pectin_lyase_fold/virulence"/>
</dbReference>
<accession>A0A1B2DXM0</accession>
<dbReference type="InterPro" id="IPR012334">
    <property type="entry name" value="Pectin_lyas_fold"/>
</dbReference>